<keyword evidence="9" id="KW-1185">Reference proteome</keyword>
<gene>
    <name evidence="8" type="ORF">Z519_07330</name>
</gene>
<dbReference type="GO" id="GO:0006281">
    <property type="term" value="P:DNA repair"/>
    <property type="evidence" value="ECO:0007669"/>
    <property type="project" value="UniProtKB-UniRule"/>
</dbReference>
<dbReference type="GeneID" id="27700258"/>
<dbReference type="InterPro" id="IPR011989">
    <property type="entry name" value="ARM-like"/>
</dbReference>
<dbReference type="VEuPathDB" id="FungiDB:Z519_07330"/>
<accession>A0A0D2ER22</accession>
<dbReference type="GO" id="GO:0016226">
    <property type="term" value="P:iron-sulfur cluster assembly"/>
    <property type="evidence" value="ECO:0007669"/>
    <property type="project" value="UniProtKB-UniRule"/>
</dbReference>
<dbReference type="Pfam" id="PF14500">
    <property type="entry name" value="MMS19_N"/>
    <property type="match status" value="1"/>
</dbReference>
<evidence type="ECO:0000313" key="8">
    <source>
        <dbReference type="EMBL" id="KIW92346.1"/>
    </source>
</evidence>
<dbReference type="GO" id="GO:0051604">
    <property type="term" value="P:protein maturation"/>
    <property type="evidence" value="ECO:0007669"/>
    <property type="project" value="UniProtKB-UniRule"/>
</dbReference>
<dbReference type="AlphaFoldDB" id="A0A0D2ER22"/>
<keyword evidence="4 5" id="KW-0539">Nucleus</keyword>
<proteinExistence type="inferred from homology"/>
<dbReference type="InterPro" id="IPR039920">
    <property type="entry name" value="MMS19"/>
</dbReference>
<evidence type="ECO:0000256" key="3">
    <source>
        <dbReference type="ARBA" id="ARBA00022737"/>
    </source>
</evidence>
<dbReference type="RefSeq" id="XP_016619015.1">
    <property type="nucleotide sequence ID" value="XM_016765065.1"/>
</dbReference>
<organism evidence="8 9">
    <name type="scientific">Cladophialophora bantiana (strain ATCC 10958 / CBS 173.52 / CDC B-1940 / NIH 8579)</name>
    <name type="common">Xylohypha bantiana</name>
    <dbReference type="NCBI Taxonomy" id="1442370"/>
    <lineage>
        <taxon>Eukaryota</taxon>
        <taxon>Fungi</taxon>
        <taxon>Dikarya</taxon>
        <taxon>Ascomycota</taxon>
        <taxon>Pezizomycotina</taxon>
        <taxon>Eurotiomycetes</taxon>
        <taxon>Chaetothyriomycetidae</taxon>
        <taxon>Chaetothyriales</taxon>
        <taxon>Herpotrichiellaceae</taxon>
        <taxon>Cladophialophora</taxon>
    </lineage>
</organism>
<evidence type="ECO:0000256" key="4">
    <source>
        <dbReference type="ARBA" id="ARBA00023242"/>
    </source>
</evidence>
<dbReference type="InterPro" id="IPR016024">
    <property type="entry name" value="ARM-type_fold"/>
</dbReference>
<dbReference type="InterPro" id="IPR029240">
    <property type="entry name" value="MMS19_N"/>
</dbReference>
<dbReference type="InterPro" id="IPR024687">
    <property type="entry name" value="MMS19_C"/>
</dbReference>
<dbReference type="OrthoDB" id="342900at2759"/>
<dbReference type="HOGENOM" id="CLU_005943_1_0_1"/>
<dbReference type="EMBL" id="KN846989">
    <property type="protein sequence ID" value="KIW92346.1"/>
    <property type="molecule type" value="Genomic_DNA"/>
</dbReference>
<dbReference type="Gene3D" id="1.25.10.10">
    <property type="entry name" value="Leucine-rich Repeat Variant"/>
    <property type="match status" value="2"/>
</dbReference>
<dbReference type="GO" id="GO:0097361">
    <property type="term" value="C:cytosolic [4Fe-4S] assembly targeting complex"/>
    <property type="evidence" value="ECO:0007669"/>
    <property type="project" value="UniProtKB-UniRule"/>
</dbReference>
<dbReference type="Proteomes" id="UP000053789">
    <property type="component" value="Unassembled WGS sequence"/>
</dbReference>
<evidence type="ECO:0000313" key="9">
    <source>
        <dbReference type="Proteomes" id="UP000053789"/>
    </source>
</evidence>
<dbReference type="Pfam" id="PF12460">
    <property type="entry name" value="MMS19_C"/>
    <property type="match status" value="1"/>
</dbReference>
<comment type="subcellular location">
    <subcellularLocation>
        <location evidence="1 5">Nucleus</location>
    </subcellularLocation>
</comment>
<sequence length="1059" mass="117530">MALSDTRNYVLAIENNKLEAAEIAKSAAQKLESRQTTLIEVVQSLGEYLNDEDEKIRARAVSYLVAVISALPAKYLSRQQIQVLCQFFCDRIEDGGAIEGLSKLQSLERFTNEMAQTVVRAIFEHFTDLQTRNQAGRYRILQLLNELLDQHRKAVRDMKDESLLGITDLVAGEKDPRNLMLIFSMLRVLMVEWDIRDHVQTMFDSVYAYFPITFRPPPTDPYGITAQDLKDRLRECLSSTGVLAPYTFPNMLDRLDSTSATVKKDCLQTMTACVTNYDSETLTQFSIPLWDAVKFEVLQAQEPELAEEALHVLKGIATCLSTAANTSQNAITSPLHQYLMPINKECLEHLQEPATRQSKASGDILKAVSSASVEAFEIVVQTVGPALLAIYQTSTGLVQQRAILEIANQLFDAAIEVYGSWTAPSPKNPEGRQNLVGHFKDKFVALYSQALMGTVKEEVSFRLTAANGLLLVSKMNSVLTDDEIGLFVQYFDDIVLKEESYGRDELKRKAMAALAEISQFKPNLISNITFPAFMARLPDSEEGARTSDPRSVLEGLAEISLEKELLGTLMRRLLNKLDILFSSSQGPPFPYTCEILGTVLYVLNRRVSEQNATLDAYFERVVVTISRRISDVNQGPLANENVLDLLGRIMNLIVRHSSKEATQQTAESFYSLFSHSSSGDIPHNLILLISQPTRTILSTWLLAAVPKGTNSSLLARDQVCQSIQNLVSFASNAQSPAVTQSCLSQVALYVNKHISAVDLGFVDRLVSQKLLALKDEPMDETTQPDFDIRLLFSLFKALILRLSPRTNEYLTHLVELLDSRQYPYQVSQRAARGFATILASDDILSTQNGAQIRLLAPQRVFQTLTPMISDKFKTSQSPFEKENFLVAMSGIMASVPSEIVMPELPTLLPLLLQSLDITDQTVKIATLGTLAVVITNNPSALEESGHIPALVKRLIAVATVAKSKADNLPKAAPQGKGYVPLPSANLPKTRRLATRCLALMPKYISISASRANPLIALKREVLRGLTNILDDPKRDVRKEAVDARAAWLREVDDVNDDDA</sequence>
<comment type="function">
    <text evidence="5">Key component of the cytosolic iron-sulfur protein assembly (CIA) complex, a multiprotein complex that mediates the incorporation of iron-sulfur cluster into apoproteins specifically involved in DNA metabolism and genomic integrity. In the CIA complex, MMS19 acts as an adapter between early-acting CIA components and a subset of cellular target iron-sulfur proteins.</text>
</comment>
<protein>
    <recommendedName>
        <fullName evidence="5">MMS19 nucleotide excision repair protein</fullName>
    </recommendedName>
</protein>
<feature type="domain" description="MMS19 N-terminal" evidence="7">
    <location>
        <begin position="42"/>
        <end position="299"/>
    </location>
</feature>
<keyword evidence="5" id="KW-0227">DNA damage</keyword>
<evidence type="ECO:0000256" key="5">
    <source>
        <dbReference type="RuleBase" id="RU367072"/>
    </source>
</evidence>
<dbReference type="PANTHER" id="PTHR12891">
    <property type="entry name" value="DNA REPAIR/TRANSCRIPTION PROTEIN MET18/MMS19"/>
    <property type="match status" value="1"/>
</dbReference>
<evidence type="ECO:0000259" key="6">
    <source>
        <dbReference type="Pfam" id="PF12460"/>
    </source>
</evidence>
<reference evidence="8" key="1">
    <citation type="submission" date="2015-01" db="EMBL/GenBank/DDBJ databases">
        <title>The Genome Sequence of Cladophialophora bantiana CBS 173.52.</title>
        <authorList>
            <consortium name="The Broad Institute Genomics Platform"/>
            <person name="Cuomo C."/>
            <person name="de Hoog S."/>
            <person name="Gorbushina A."/>
            <person name="Stielow B."/>
            <person name="Teixiera M."/>
            <person name="Abouelleil A."/>
            <person name="Chapman S.B."/>
            <person name="Priest M."/>
            <person name="Young S.K."/>
            <person name="Wortman J."/>
            <person name="Nusbaum C."/>
            <person name="Birren B."/>
        </authorList>
    </citation>
    <scope>NUCLEOTIDE SEQUENCE [LARGE SCALE GENOMIC DNA]</scope>
    <source>
        <strain evidence="8">CBS 173.52</strain>
    </source>
</reference>
<feature type="domain" description="MMS19 C-terminal" evidence="6">
    <location>
        <begin position="552"/>
        <end position="1001"/>
    </location>
</feature>
<keyword evidence="3" id="KW-0677">Repeat</keyword>
<keyword evidence="5" id="KW-0234">DNA repair</keyword>
<comment type="similarity">
    <text evidence="2 5">Belongs to the MET18/MMS19 family.</text>
</comment>
<dbReference type="GO" id="GO:0005634">
    <property type="term" value="C:nucleus"/>
    <property type="evidence" value="ECO:0007669"/>
    <property type="project" value="UniProtKB-SubCell"/>
</dbReference>
<dbReference type="PANTHER" id="PTHR12891:SF0">
    <property type="entry name" value="MMS19 NUCLEOTIDE EXCISION REPAIR PROTEIN HOMOLOG"/>
    <property type="match status" value="1"/>
</dbReference>
<evidence type="ECO:0000256" key="2">
    <source>
        <dbReference type="ARBA" id="ARBA00009340"/>
    </source>
</evidence>
<dbReference type="SUPFAM" id="SSF48371">
    <property type="entry name" value="ARM repeat"/>
    <property type="match status" value="1"/>
</dbReference>
<name>A0A0D2ER22_CLAB1</name>
<evidence type="ECO:0000259" key="7">
    <source>
        <dbReference type="Pfam" id="PF14500"/>
    </source>
</evidence>
<evidence type="ECO:0000256" key="1">
    <source>
        <dbReference type="ARBA" id="ARBA00004123"/>
    </source>
</evidence>